<organism evidence="12 13">
    <name type="scientific">Anaerotalea alkaliphila</name>
    <dbReference type="NCBI Taxonomy" id="2662126"/>
    <lineage>
        <taxon>Bacteria</taxon>
        <taxon>Bacillati</taxon>
        <taxon>Bacillota</taxon>
        <taxon>Clostridia</taxon>
        <taxon>Eubacteriales</taxon>
        <taxon>Anaerotalea</taxon>
    </lineage>
</organism>
<evidence type="ECO:0000256" key="5">
    <source>
        <dbReference type="ARBA" id="ARBA00022741"/>
    </source>
</evidence>
<evidence type="ECO:0000313" key="12">
    <source>
        <dbReference type="EMBL" id="NDL66351.1"/>
    </source>
</evidence>
<feature type="domain" description="Nucleotidyl transferase" evidence="10">
    <location>
        <begin position="8"/>
        <end position="260"/>
    </location>
</feature>
<dbReference type="GO" id="GO:0008878">
    <property type="term" value="F:glucose-1-phosphate adenylyltransferase activity"/>
    <property type="evidence" value="ECO:0007669"/>
    <property type="project" value="UniProtKB-UniRule"/>
</dbReference>
<feature type="binding site" evidence="9">
    <location>
        <position position="191"/>
    </location>
    <ligand>
        <name>alpha-D-glucose 1-phosphate</name>
        <dbReference type="ChEBI" id="CHEBI:58601"/>
    </ligand>
</feature>
<keyword evidence="6 9" id="KW-0067">ATP-binding</keyword>
<dbReference type="NCBIfam" id="NF003670">
    <property type="entry name" value="PRK05293.1"/>
    <property type="match status" value="1"/>
</dbReference>
<dbReference type="InterPro" id="IPR029044">
    <property type="entry name" value="Nucleotide-diphossugar_trans"/>
</dbReference>
<evidence type="ECO:0000313" key="13">
    <source>
        <dbReference type="Proteomes" id="UP000461585"/>
    </source>
</evidence>
<evidence type="ECO:0000259" key="11">
    <source>
        <dbReference type="Pfam" id="PF24894"/>
    </source>
</evidence>
<dbReference type="PROSITE" id="PS00809">
    <property type="entry name" value="ADP_GLC_PYROPHOSPH_2"/>
    <property type="match status" value="1"/>
</dbReference>
<dbReference type="GO" id="GO:0005524">
    <property type="term" value="F:ATP binding"/>
    <property type="evidence" value="ECO:0007669"/>
    <property type="project" value="UniProtKB-KW"/>
</dbReference>
<dbReference type="Gene3D" id="2.160.10.10">
    <property type="entry name" value="Hexapeptide repeat proteins"/>
    <property type="match status" value="1"/>
</dbReference>
<dbReference type="Gene3D" id="3.90.550.10">
    <property type="entry name" value="Spore Coat Polysaccharide Biosynthesis Protein SpsA, Chain A"/>
    <property type="match status" value="1"/>
</dbReference>
<name>A0A7X5HTH2_9FIRM</name>
<reference evidence="12 13" key="1">
    <citation type="submission" date="2020-01" db="EMBL/GenBank/DDBJ databases">
        <title>Anaeroalcalibacter tamaniensis gen. nov., sp. nov., moderately halophilic strictly anaerobic fermenter bacterium from mud volcano of Taman peninsula.</title>
        <authorList>
            <person name="Frolova A."/>
            <person name="Merkel A.Y."/>
            <person name="Slobodkin A.I."/>
        </authorList>
    </citation>
    <scope>NUCLEOTIDE SEQUENCE [LARGE SCALE GENOMIC DNA]</scope>
    <source>
        <strain evidence="12 13">F-3ap</strain>
    </source>
</reference>
<dbReference type="PANTHER" id="PTHR43523:SF2">
    <property type="entry name" value="GLUCOSE-1-PHOSPHATE ADENYLYLTRANSFERASE"/>
    <property type="match status" value="1"/>
</dbReference>
<protein>
    <recommendedName>
        <fullName evidence="9">Glucose-1-phosphate adenylyltransferase</fullName>
        <ecNumber evidence="9">2.7.7.27</ecNumber>
    </recommendedName>
    <alternativeName>
        <fullName evidence="9">ADP-glucose pyrophosphorylase</fullName>
        <shortName evidence="9">ADPGlc PPase</shortName>
    </alternativeName>
    <alternativeName>
        <fullName evidence="9">ADP-glucose synthase</fullName>
    </alternativeName>
</protein>
<dbReference type="InterPro" id="IPR005835">
    <property type="entry name" value="NTP_transferase_dom"/>
</dbReference>
<comment type="function">
    <text evidence="9">Involved in the biosynthesis of ADP-glucose, a building block required for the elongation reactions to produce glycogen. Catalyzes the reaction between ATP and alpha-D-glucose 1-phosphate (G1P) to produce pyrophosphate and ADP-Glc.</text>
</comment>
<accession>A0A7X5HTH2</accession>
<dbReference type="CDD" id="cd02508">
    <property type="entry name" value="ADP_Glucose_PP"/>
    <property type="match status" value="1"/>
</dbReference>
<dbReference type="NCBIfam" id="TIGR02091">
    <property type="entry name" value="glgC"/>
    <property type="match status" value="1"/>
</dbReference>
<gene>
    <name evidence="9" type="primary">glgC</name>
    <name evidence="12" type="ORF">GXN74_01135</name>
</gene>
<dbReference type="InterPro" id="IPR056818">
    <property type="entry name" value="GlmU/GlgC-like_hexapep"/>
</dbReference>
<keyword evidence="8 9" id="KW-0119">Carbohydrate metabolism</keyword>
<dbReference type="RefSeq" id="WP_162369082.1">
    <property type="nucleotide sequence ID" value="NZ_JAAEEH010000002.1"/>
</dbReference>
<proteinExistence type="inferred from homology"/>
<keyword evidence="13" id="KW-1185">Reference proteome</keyword>
<comment type="subunit">
    <text evidence="9">Homotetramer.</text>
</comment>
<comment type="caution">
    <text evidence="12">The sequence shown here is derived from an EMBL/GenBank/DDBJ whole genome shotgun (WGS) entry which is preliminary data.</text>
</comment>
<comment type="caution">
    <text evidence="9">Lacks conserved residue(s) required for the propagation of feature annotation.</text>
</comment>
<evidence type="ECO:0000256" key="2">
    <source>
        <dbReference type="ARBA" id="ARBA00022600"/>
    </source>
</evidence>
<feature type="domain" description="Glucose-1-phosphate adenylyltransferase/Bifunctional protein GlmU-like C-terminal hexapeptide" evidence="11">
    <location>
        <begin position="290"/>
        <end position="381"/>
    </location>
</feature>
<evidence type="ECO:0000256" key="3">
    <source>
        <dbReference type="ARBA" id="ARBA00022679"/>
    </source>
</evidence>
<dbReference type="Proteomes" id="UP000461585">
    <property type="component" value="Unassembled WGS sequence"/>
</dbReference>
<keyword evidence="2 9" id="KW-0321">Glycogen metabolism</keyword>
<dbReference type="GO" id="GO:0005978">
    <property type="term" value="P:glycogen biosynthetic process"/>
    <property type="evidence" value="ECO:0007669"/>
    <property type="project" value="UniProtKB-UniRule"/>
</dbReference>
<dbReference type="InterPro" id="IPR011831">
    <property type="entry name" value="ADP-Glc_PPase"/>
</dbReference>
<evidence type="ECO:0000259" key="10">
    <source>
        <dbReference type="Pfam" id="PF00483"/>
    </source>
</evidence>
<comment type="catalytic activity">
    <reaction evidence="9">
        <text>alpha-D-glucose 1-phosphate + ATP + H(+) = ADP-alpha-D-glucose + diphosphate</text>
        <dbReference type="Rhea" id="RHEA:12120"/>
        <dbReference type="ChEBI" id="CHEBI:15378"/>
        <dbReference type="ChEBI" id="CHEBI:30616"/>
        <dbReference type="ChEBI" id="CHEBI:33019"/>
        <dbReference type="ChEBI" id="CHEBI:57498"/>
        <dbReference type="ChEBI" id="CHEBI:58601"/>
        <dbReference type="EC" id="2.7.7.27"/>
    </reaction>
</comment>
<dbReference type="PANTHER" id="PTHR43523">
    <property type="entry name" value="GLUCOSE-1-PHOSPHATE ADENYLYLTRANSFERASE-RELATED"/>
    <property type="match status" value="1"/>
</dbReference>
<evidence type="ECO:0000256" key="9">
    <source>
        <dbReference type="HAMAP-Rule" id="MF_00624"/>
    </source>
</evidence>
<comment type="pathway">
    <text evidence="9">Glycan biosynthesis; glycogen biosynthesis.</text>
</comment>
<evidence type="ECO:0000256" key="1">
    <source>
        <dbReference type="ARBA" id="ARBA00010443"/>
    </source>
</evidence>
<feature type="binding site" evidence="9">
    <location>
        <begin position="180"/>
        <end position="181"/>
    </location>
    <ligand>
        <name>alpha-D-glucose 1-phosphate</name>
        <dbReference type="ChEBI" id="CHEBI:58601"/>
    </ligand>
</feature>
<dbReference type="SUPFAM" id="SSF53448">
    <property type="entry name" value="Nucleotide-diphospho-sugar transferases"/>
    <property type="match status" value="1"/>
</dbReference>
<dbReference type="CDD" id="cd04651">
    <property type="entry name" value="LbH_G1P_AT_C"/>
    <property type="match status" value="1"/>
</dbReference>
<dbReference type="SUPFAM" id="SSF51161">
    <property type="entry name" value="Trimeric LpxA-like enzymes"/>
    <property type="match status" value="1"/>
</dbReference>
<keyword evidence="5 9" id="KW-0547">Nucleotide-binding</keyword>
<evidence type="ECO:0000256" key="4">
    <source>
        <dbReference type="ARBA" id="ARBA00022695"/>
    </source>
</evidence>
<keyword evidence="7 9" id="KW-0320">Glycogen biosynthesis</keyword>
<dbReference type="Pfam" id="PF00483">
    <property type="entry name" value="NTP_transferase"/>
    <property type="match status" value="1"/>
</dbReference>
<dbReference type="UniPathway" id="UPA00164"/>
<dbReference type="EC" id="2.7.7.27" evidence="9"/>
<dbReference type="InterPro" id="IPR011004">
    <property type="entry name" value="Trimer_LpxA-like_sf"/>
</dbReference>
<dbReference type="Pfam" id="PF24894">
    <property type="entry name" value="Hexapep_GlmU"/>
    <property type="match status" value="1"/>
</dbReference>
<keyword evidence="3 9" id="KW-0808">Transferase</keyword>
<evidence type="ECO:0000256" key="7">
    <source>
        <dbReference type="ARBA" id="ARBA00023056"/>
    </source>
</evidence>
<feature type="site" description="Could play a key role in the communication between the regulatory and the substrate sites" evidence="9">
    <location>
        <position position="60"/>
    </location>
</feature>
<keyword evidence="4 9" id="KW-0548">Nucleotidyltransferase</keyword>
<evidence type="ECO:0000256" key="6">
    <source>
        <dbReference type="ARBA" id="ARBA00022840"/>
    </source>
</evidence>
<comment type="similarity">
    <text evidence="1 9">Belongs to the bacterial/plant glucose-1-phosphate adenylyltransferase family.</text>
</comment>
<dbReference type="HAMAP" id="MF_00624">
    <property type="entry name" value="GlgC"/>
    <property type="match status" value="1"/>
</dbReference>
<dbReference type="PROSITE" id="PS00810">
    <property type="entry name" value="ADP_GLC_PYROPHOSPH_3"/>
    <property type="match status" value="1"/>
</dbReference>
<sequence>MVAKEMVALLLAGGQGSRLGVLTTTIAKPAVSYGGKYRIIDFPLSNCVNSDIDTVGVFTQYQPLELNTHIGIGKPWDLDRVNGGVTILSPYLKADEGEWFKGTANAVCQNIHYVDKINPEYVIILSGDHIYKMDYSRMLDFHKQNNADATISVLKVPLEDASRFGIMNADENNKIYEFEEKPKNPKSDLASMGVYIFTWPVLREYLLRDDKNPDSDNDFGKNIIPMMLGEGRSMYAYAFEGYWKDVGTIQAYWESNMDLIERVPEFNLFDRDWRIYTSNPVKPAHYIAPSGSAKKSIIAEGCLVYGTVRNSILFPGVVVEEGAVIQDSIIMSNTRIGRNVEIYKSILSEDVQVGHEAKIGIGEDVVNEDKPHIYDSGITVIGDHAVIPNHTEIGKNVVVEQFVTTSDFTSKVVPSGKSVIKGGVENE</sequence>
<evidence type="ECO:0000256" key="8">
    <source>
        <dbReference type="ARBA" id="ARBA00023277"/>
    </source>
</evidence>
<dbReference type="AlphaFoldDB" id="A0A7X5HTH2"/>
<dbReference type="InterPro" id="IPR005836">
    <property type="entry name" value="ADP_Glu_pyroP_CS"/>
</dbReference>
<dbReference type="PROSITE" id="PS00808">
    <property type="entry name" value="ADP_GLC_PYROPHOSPH_1"/>
    <property type="match status" value="1"/>
</dbReference>
<feature type="site" description="Could play a key role in the communication between the regulatory and the substrate sites" evidence="9">
    <location>
        <position position="99"/>
    </location>
</feature>
<dbReference type="EMBL" id="JAAEEH010000002">
    <property type="protein sequence ID" value="NDL66351.1"/>
    <property type="molecule type" value="Genomic_DNA"/>
</dbReference>
<feature type="binding site" evidence="9">
    <location>
        <position position="165"/>
    </location>
    <ligand>
        <name>alpha-D-glucose 1-phosphate</name>
        <dbReference type="ChEBI" id="CHEBI:58601"/>
    </ligand>
</feature>
<dbReference type="InterPro" id="IPR023049">
    <property type="entry name" value="GlgC_bac"/>
</dbReference>